<evidence type="ECO:0000313" key="2">
    <source>
        <dbReference type="Proteomes" id="UP000033673"/>
    </source>
</evidence>
<sequence>MNNPRVFLAALIILVLILSFLISTLPSKLESHVQGRVINQTLTQSLDGHRRYLNIQLPDGSTALIQAPASSHCPIGSIVKLIKQHTSSGDDVNYHFEMCFPAEPK</sequence>
<dbReference type="OrthoDB" id="5906577at2"/>
<reference evidence="1 2" key="1">
    <citation type="journal article" date="2015" name="BMC Genomics">
        <title>Genome mining reveals unlocked bioactive potential of marine Gram-negative bacteria.</title>
        <authorList>
            <person name="Machado H."/>
            <person name="Sonnenschein E.C."/>
            <person name="Melchiorsen J."/>
            <person name="Gram L."/>
        </authorList>
    </citation>
    <scope>NUCLEOTIDE SEQUENCE [LARGE SCALE GENOMIC DNA]</scope>
    <source>
        <strain evidence="1 2">S2757</strain>
    </source>
</reference>
<proteinExistence type="predicted"/>
<dbReference type="AlphaFoldDB" id="A0A0F4NKV8"/>
<keyword evidence="2" id="KW-1185">Reference proteome</keyword>
<accession>A0A0F4NKV8</accession>
<dbReference type="PATRIC" id="fig|579748.3.peg.1164"/>
<protein>
    <submittedName>
        <fullName evidence="1">Uncharacterized protein</fullName>
    </submittedName>
</protein>
<dbReference type="RefSeq" id="WP_052706153.1">
    <property type="nucleotide sequence ID" value="NZ_JXXV01000012.1"/>
</dbReference>
<dbReference type="EMBL" id="JXXV01000012">
    <property type="protein sequence ID" value="KJY83820.1"/>
    <property type="molecule type" value="Genomic_DNA"/>
</dbReference>
<comment type="caution">
    <text evidence="1">The sequence shown here is derived from an EMBL/GenBank/DDBJ whole genome shotgun (WGS) entry which is preliminary data.</text>
</comment>
<dbReference type="Proteomes" id="UP000033673">
    <property type="component" value="Unassembled WGS sequence"/>
</dbReference>
<gene>
    <name evidence="1" type="ORF">TW81_05695</name>
</gene>
<name>A0A0F4NKV8_9VIBR</name>
<evidence type="ECO:0000313" key="1">
    <source>
        <dbReference type="EMBL" id="KJY83820.1"/>
    </source>
</evidence>
<organism evidence="1 2">
    <name type="scientific">Vibrio galatheae</name>
    <dbReference type="NCBI Taxonomy" id="579748"/>
    <lineage>
        <taxon>Bacteria</taxon>
        <taxon>Pseudomonadati</taxon>
        <taxon>Pseudomonadota</taxon>
        <taxon>Gammaproteobacteria</taxon>
        <taxon>Vibrionales</taxon>
        <taxon>Vibrionaceae</taxon>
        <taxon>Vibrio</taxon>
    </lineage>
</organism>
<dbReference type="STRING" id="579748.TW81_05695"/>